<dbReference type="PROSITE" id="PS50109">
    <property type="entry name" value="HIS_KIN"/>
    <property type="match status" value="1"/>
</dbReference>
<keyword evidence="8" id="KW-0902">Two-component regulatory system</keyword>
<dbReference type="AlphaFoldDB" id="A0A4R5C3A2"/>
<feature type="transmembrane region" description="Helical" evidence="9">
    <location>
        <begin position="73"/>
        <end position="100"/>
    </location>
</feature>
<evidence type="ECO:0000256" key="5">
    <source>
        <dbReference type="ARBA" id="ARBA00022741"/>
    </source>
</evidence>
<keyword evidence="7" id="KW-0067">ATP-binding</keyword>
<gene>
    <name evidence="11" type="ORF">E1298_10190</name>
</gene>
<evidence type="ECO:0000256" key="6">
    <source>
        <dbReference type="ARBA" id="ARBA00022777"/>
    </source>
</evidence>
<keyword evidence="6 11" id="KW-0418">Kinase</keyword>
<evidence type="ECO:0000313" key="11">
    <source>
        <dbReference type="EMBL" id="TDD93039.1"/>
    </source>
</evidence>
<dbReference type="InterPro" id="IPR050482">
    <property type="entry name" value="Sensor_HK_TwoCompSys"/>
</dbReference>
<dbReference type="GO" id="GO:0000155">
    <property type="term" value="F:phosphorelay sensor kinase activity"/>
    <property type="evidence" value="ECO:0007669"/>
    <property type="project" value="InterPro"/>
</dbReference>
<feature type="transmembrane region" description="Helical" evidence="9">
    <location>
        <begin position="15"/>
        <end position="36"/>
    </location>
</feature>
<evidence type="ECO:0000256" key="1">
    <source>
        <dbReference type="ARBA" id="ARBA00000085"/>
    </source>
</evidence>
<keyword evidence="12" id="KW-1185">Reference proteome</keyword>
<feature type="transmembrane region" description="Helical" evidence="9">
    <location>
        <begin position="48"/>
        <end position="67"/>
    </location>
</feature>
<keyword evidence="9" id="KW-0472">Membrane</keyword>
<name>A0A4R5C3A2_9ACTN</name>
<dbReference type="InterPro" id="IPR003594">
    <property type="entry name" value="HATPase_dom"/>
</dbReference>
<evidence type="ECO:0000256" key="7">
    <source>
        <dbReference type="ARBA" id="ARBA00022840"/>
    </source>
</evidence>
<dbReference type="RefSeq" id="WP_131891650.1">
    <property type="nucleotide sequence ID" value="NZ_SMKU01000035.1"/>
</dbReference>
<dbReference type="Proteomes" id="UP000294513">
    <property type="component" value="Unassembled WGS sequence"/>
</dbReference>
<keyword evidence="9" id="KW-1133">Transmembrane helix</keyword>
<dbReference type="InterPro" id="IPR011712">
    <property type="entry name" value="Sig_transdc_His_kin_sub3_dim/P"/>
</dbReference>
<protein>
    <recommendedName>
        <fullName evidence="2">histidine kinase</fullName>
        <ecNumber evidence="2">2.7.13.3</ecNumber>
    </recommendedName>
</protein>
<keyword evidence="4" id="KW-0808">Transferase</keyword>
<reference evidence="11 12" key="1">
    <citation type="submission" date="2019-03" db="EMBL/GenBank/DDBJ databases">
        <title>Draft genome sequences of novel Actinobacteria.</title>
        <authorList>
            <person name="Sahin N."/>
            <person name="Ay H."/>
            <person name="Saygin H."/>
        </authorList>
    </citation>
    <scope>NUCLEOTIDE SEQUENCE [LARGE SCALE GENOMIC DNA]</scope>
    <source>
        <strain evidence="11 12">H3C3</strain>
    </source>
</reference>
<feature type="transmembrane region" description="Helical" evidence="9">
    <location>
        <begin position="112"/>
        <end position="128"/>
    </location>
</feature>
<accession>A0A4R5C3A2</accession>
<dbReference type="PANTHER" id="PTHR24421:SF10">
    <property type="entry name" value="NITRATE_NITRITE SENSOR PROTEIN NARQ"/>
    <property type="match status" value="1"/>
</dbReference>
<dbReference type="Pfam" id="PF02518">
    <property type="entry name" value="HATPase_c"/>
    <property type="match status" value="1"/>
</dbReference>
<dbReference type="Gene3D" id="3.30.565.10">
    <property type="entry name" value="Histidine kinase-like ATPase, C-terminal domain"/>
    <property type="match status" value="1"/>
</dbReference>
<dbReference type="Pfam" id="PF07730">
    <property type="entry name" value="HisKA_3"/>
    <property type="match status" value="1"/>
</dbReference>
<evidence type="ECO:0000259" key="10">
    <source>
        <dbReference type="PROSITE" id="PS50109"/>
    </source>
</evidence>
<evidence type="ECO:0000256" key="4">
    <source>
        <dbReference type="ARBA" id="ARBA00022679"/>
    </source>
</evidence>
<dbReference type="InterPro" id="IPR005467">
    <property type="entry name" value="His_kinase_dom"/>
</dbReference>
<keyword evidence="5" id="KW-0547">Nucleotide-binding</keyword>
<dbReference type="CDD" id="cd16917">
    <property type="entry name" value="HATPase_UhpB-NarQ-NarX-like"/>
    <property type="match status" value="1"/>
</dbReference>
<keyword evidence="9" id="KW-0812">Transmembrane</keyword>
<dbReference type="GO" id="GO:0046983">
    <property type="term" value="F:protein dimerization activity"/>
    <property type="evidence" value="ECO:0007669"/>
    <property type="project" value="InterPro"/>
</dbReference>
<comment type="catalytic activity">
    <reaction evidence="1">
        <text>ATP + protein L-histidine = ADP + protein N-phospho-L-histidine.</text>
        <dbReference type="EC" id="2.7.13.3"/>
    </reaction>
</comment>
<feature type="domain" description="Histidine kinase" evidence="10">
    <location>
        <begin position="294"/>
        <end position="381"/>
    </location>
</feature>
<dbReference type="EMBL" id="SMKU01000035">
    <property type="protein sequence ID" value="TDD93039.1"/>
    <property type="molecule type" value="Genomic_DNA"/>
</dbReference>
<sequence>MGSQRWRPDRRADRGWGWIGIDVFVAYVSATITVGASDVTASATHGPAVVRIAAVVWFAAIAGRRLAPATALWAAAAATVAVALTGYPLTNVSAASALALTMVVQTRPRGRAAELSALPVAAALVALATENIPAFVFGAVLHGGALVVGDAARSRWEAARALRAREVERIAALRERTLADERARMARELHDAVGHAVTIMVTHAGAARLSLGSGQEAGAGQDVVRSSLSRIEAAGRAALADLDRVLGLLGPQERPPGLAEAVRGLVAVLPDGLRAEVEIAEDLPDVPGPVAEALRRIVQESLTNVVRHASATTVRVRVARDGDAVEVAVADDGTGAARGPSRAGRGLAGMRERARGIGGTCDAGPAPGGGWRVDVRVPLTGRAAA</sequence>
<dbReference type="GO" id="GO:0016020">
    <property type="term" value="C:membrane"/>
    <property type="evidence" value="ECO:0007669"/>
    <property type="project" value="InterPro"/>
</dbReference>
<evidence type="ECO:0000313" key="12">
    <source>
        <dbReference type="Proteomes" id="UP000294513"/>
    </source>
</evidence>
<comment type="caution">
    <text evidence="11">The sequence shown here is derived from an EMBL/GenBank/DDBJ whole genome shotgun (WGS) entry which is preliminary data.</text>
</comment>
<dbReference type="SUPFAM" id="SSF55874">
    <property type="entry name" value="ATPase domain of HSP90 chaperone/DNA topoisomerase II/histidine kinase"/>
    <property type="match status" value="1"/>
</dbReference>
<evidence type="ECO:0000256" key="2">
    <source>
        <dbReference type="ARBA" id="ARBA00012438"/>
    </source>
</evidence>
<evidence type="ECO:0000256" key="3">
    <source>
        <dbReference type="ARBA" id="ARBA00022553"/>
    </source>
</evidence>
<dbReference type="GO" id="GO:0005524">
    <property type="term" value="F:ATP binding"/>
    <property type="evidence" value="ECO:0007669"/>
    <property type="project" value="UniProtKB-KW"/>
</dbReference>
<dbReference type="InterPro" id="IPR036890">
    <property type="entry name" value="HATPase_C_sf"/>
</dbReference>
<organism evidence="11 12">
    <name type="scientific">Actinomadura rubrisoli</name>
    <dbReference type="NCBI Taxonomy" id="2530368"/>
    <lineage>
        <taxon>Bacteria</taxon>
        <taxon>Bacillati</taxon>
        <taxon>Actinomycetota</taxon>
        <taxon>Actinomycetes</taxon>
        <taxon>Streptosporangiales</taxon>
        <taxon>Thermomonosporaceae</taxon>
        <taxon>Actinomadura</taxon>
    </lineage>
</organism>
<dbReference type="OrthoDB" id="227596at2"/>
<evidence type="ECO:0000256" key="8">
    <source>
        <dbReference type="ARBA" id="ARBA00023012"/>
    </source>
</evidence>
<proteinExistence type="predicted"/>
<dbReference type="EC" id="2.7.13.3" evidence="2"/>
<evidence type="ECO:0000256" key="9">
    <source>
        <dbReference type="SAM" id="Phobius"/>
    </source>
</evidence>
<dbReference type="SMART" id="SM00387">
    <property type="entry name" value="HATPase_c"/>
    <property type="match status" value="1"/>
</dbReference>
<keyword evidence="3" id="KW-0597">Phosphoprotein</keyword>
<dbReference type="Gene3D" id="1.20.5.1930">
    <property type="match status" value="1"/>
</dbReference>
<dbReference type="PANTHER" id="PTHR24421">
    <property type="entry name" value="NITRATE/NITRITE SENSOR PROTEIN NARX-RELATED"/>
    <property type="match status" value="1"/>
</dbReference>